<dbReference type="GO" id="GO:0006412">
    <property type="term" value="P:translation"/>
    <property type="evidence" value="ECO:0007669"/>
    <property type="project" value="InterPro"/>
</dbReference>
<evidence type="ECO:0000256" key="1">
    <source>
        <dbReference type="ARBA" id="ARBA00006540"/>
    </source>
</evidence>
<evidence type="ECO:0000313" key="7">
    <source>
        <dbReference type="EMBL" id="CAF1095666.1"/>
    </source>
</evidence>
<gene>
    <name evidence="7" type="ORF">OXX778_LOCUS20893</name>
</gene>
<keyword evidence="3" id="KW-0687">Ribonucleoprotein</keyword>
<dbReference type="OrthoDB" id="274683at2759"/>
<feature type="region of interest" description="Disordered" evidence="6">
    <location>
        <begin position="106"/>
        <end position="131"/>
    </location>
</feature>
<dbReference type="AlphaFoldDB" id="A0A814NMA1"/>
<keyword evidence="8" id="KW-1185">Reference proteome</keyword>
<dbReference type="Proteomes" id="UP000663879">
    <property type="component" value="Unassembled WGS sequence"/>
</dbReference>
<reference evidence="7" key="1">
    <citation type="submission" date="2021-02" db="EMBL/GenBank/DDBJ databases">
        <authorList>
            <person name="Nowell W R."/>
        </authorList>
    </citation>
    <scope>NUCLEOTIDE SEQUENCE</scope>
    <source>
        <strain evidence="7">Ploen Becks lab</strain>
    </source>
</reference>
<accession>A0A814NMA1</accession>
<evidence type="ECO:0000256" key="6">
    <source>
        <dbReference type="SAM" id="MobiDB-lite"/>
    </source>
</evidence>
<feature type="compositionally biased region" description="Basic residues" evidence="6">
    <location>
        <begin position="110"/>
        <end position="119"/>
    </location>
</feature>
<name>A0A814NMA1_9BILA</name>
<dbReference type="PANTHER" id="PTHR11229">
    <property type="entry name" value="50S RIBOSOMAL PROTEIN L3"/>
    <property type="match status" value="1"/>
</dbReference>
<keyword evidence="2" id="KW-0689">Ribosomal protein</keyword>
<evidence type="ECO:0000256" key="2">
    <source>
        <dbReference type="ARBA" id="ARBA00022980"/>
    </source>
</evidence>
<comment type="caution">
    <text evidence="7">The sequence shown here is derived from an EMBL/GenBank/DDBJ whole genome shotgun (WGS) entry which is preliminary data.</text>
</comment>
<evidence type="ECO:0000256" key="5">
    <source>
        <dbReference type="ARBA" id="ARBA00035396"/>
    </source>
</evidence>
<sequence length="249" mass="28446">MNERNNIYNNNTKRTKNGLLGMAIVGAISSDPRNYTSQYLDIFKNSGVPPKRKLTKFMISQNAVVQPGTPLFAAHFRVGDYVDIGSHTIGFGFQGVMKRWGFKGGPRSHGSTKFHRKRGSIGSGRDRRPIKGMKMAGRMGCKWRQLMGLKIWRINNKYNILYIQGPVIPGPTHSYVRINDSCLPKNREQITQESHPPFPTYYPDEQEKLPEEIFDKGLHQFNDSTIKFENFEVKKITKREGAKIAKIKN</sequence>
<dbReference type="Pfam" id="PF00297">
    <property type="entry name" value="Ribosomal_L3"/>
    <property type="match status" value="1"/>
</dbReference>
<dbReference type="Gene3D" id="2.40.30.10">
    <property type="entry name" value="Translation factors"/>
    <property type="match status" value="1"/>
</dbReference>
<proteinExistence type="inferred from homology"/>
<dbReference type="InterPro" id="IPR000597">
    <property type="entry name" value="Ribosomal_uL3"/>
</dbReference>
<protein>
    <recommendedName>
        <fullName evidence="4">Large ribosomal subunit protein uL3m</fullName>
    </recommendedName>
    <alternativeName>
        <fullName evidence="5">39S ribosomal protein L3, mitochondrial</fullName>
    </alternativeName>
</protein>
<organism evidence="7 8">
    <name type="scientific">Brachionus calyciflorus</name>
    <dbReference type="NCBI Taxonomy" id="104777"/>
    <lineage>
        <taxon>Eukaryota</taxon>
        <taxon>Metazoa</taxon>
        <taxon>Spiralia</taxon>
        <taxon>Gnathifera</taxon>
        <taxon>Rotifera</taxon>
        <taxon>Eurotatoria</taxon>
        <taxon>Monogononta</taxon>
        <taxon>Pseudotrocha</taxon>
        <taxon>Ploima</taxon>
        <taxon>Brachionidae</taxon>
        <taxon>Brachionus</taxon>
    </lineage>
</organism>
<evidence type="ECO:0000313" key="8">
    <source>
        <dbReference type="Proteomes" id="UP000663879"/>
    </source>
</evidence>
<dbReference type="GO" id="GO:0005762">
    <property type="term" value="C:mitochondrial large ribosomal subunit"/>
    <property type="evidence" value="ECO:0007669"/>
    <property type="project" value="TreeGrafter"/>
</dbReference>
<evidence type="ECO:0000256" key="4">
    <source>
        <dbReference type="ARBA" id="ARBA00035209"/>
    </source>
</evidence>
<comment type="similarity">
    <text evidence="1">Belongs to the universal ribosomal protein uL3 family.</text>
</comment>
<dbReference type="SUPFAM" id="SSF50447">
    <property type="entry name" value="Translation proteins"/>
    <property type="match status" value="1"/>
</dbReference>
<dbReference type="InterPro" id="IPR019927">
    <property type="entry name" value="Ribosomal_uL3_bac/org-type"/>
</dbReference>
<dbReference type="GO" id="GO:0003735">
    <property type="term" value="F:structural constituent of ribosome"/>
    <property type="evidence" value="ECO:0007669"/>
    <property type="project" value="InterPro"/>
</dbReference>
<dbReference type="InterPro" id="IPR009000">
    <property type="entry name" value="Transl_B-barrel_sf"/>
</dbReference>
<dbReference type="EMBL" id="CAJNOC010007280">
    <property type="protein sequence ID" value="CAF1095666.1"/>
    <property type="molecule type" value="Genomic_DNA"/>
</dbReference>
<dbReference type="PANTHER" id="PTHR11229:SF8">
    <property type="entry name" value="LARGE RIBOSOMAL SUBUNIT PROTEIN UL3M"/>
    <property type="match status" value="1"/>
</dbReference>
<evidence type="ECO:0000256" key="3">
    <source>
        <dbReference type="ARBA" id="ARBA00023274"/>
    </source>
</evidence>